<dbReference type="InterPro" id="IPR007110">
    <property type="entry name" value="Ig-like_dom"/>
</dbReference>
<evidence type="ECO:0000313" key="11">
    <source>
        <dbReference type="Proteomes" id="UP000515135"/>
    </source>
</evidence>
<feature type="domain" description="Ig-like" evidence="10">
    <location>
        <begin position="192"/>
        <end position="284"/>
    </location>
</feature>
<feature type="domain" description="Ig-like" evidence="10">
    <location>
        <begin position="293"/>
        <end position="374"/>
    </location>
</feature>
<keyword evidence="4 9" id="KW-0472">Membrane</keyword>
<evidence type="ECO:0000256" key="6">
    <source>
        <dbReference type="ARBA" id="ARBA00023180"/>
    </source>
</evidence>
<dbReference type="Gene3D" id="2.60.40.10">
    <property type="entry name" value="Immunoglobulins"/>
    <property type="match status" value="5"/>
</dbReference>
<dbReference type="PROSITE" id="PS50835">
    <property type="entry name" value="IG_LIKE"/>
    <property type="match status" value="5"/>
</dbReference>
<keyword evidence="3 9" id="KW-1133">Transmembrane helix</keyword>
<keyword evidence="2 9" id="KW-0812">Transmembrane</keyword>
<feature type="region of interest" description="Disordered" evidence="8">
    <location>
        <begin position="613"/>
        <end position="642"/>
    </location>
</feature>
<organism evidence="11 12">
    <name type="scientific">Branchiostoma belcheri</name>
    <name type="common">Amphioxus</name>
    <dbReference type="NCBI Taxonomy" id="7741"/>
    <lineage>
        <taxon>Eukaryota</taxon>
        <taxon>Metazoa</taxon>
        <taxon>Chordata</taxon>
        <taxon>Cephalochordata</taxon>
        <taxon>Leptocardii</taxon>
        <taxon>Amphioxiformes</taxon>
        <taxon>Branchiostomatidae</taxon>
        <taxon>Branchiostoma</taxon>
    </lineage>
</organism>
<dbReference type="KEGG" id="bbel:109470455"/>
<evidence type="ECO:0000256" key="9">
    <source>
        <dbReference type="SAM" id="Phobius"/>
    </source>
</evidence>
<dbReference type="AlphaFoldDB" id="A0A6P4Y7E1"/>
<dbReference type="RefSeq" id="XP_019624965.1">
    <property type="nucleotide sequence ID" value="XM_019769406.1"/>
</dbReference>
<dbReference type="SMART" id="SM00409">
    <property type="entry name" value="IG"/>
    <property type="match status" value="5"/>
</dbReference>
<dbReference type="SMART" id="SM00408">
    <property type="entry name" value="IGc2"/>
    <property type="match status" value="5"/>
</dbReference>
<dbReference type="InterPro" id="IPR013151">
    <property type="entry name" value="Immunoglobulin_dom"/>
</dbReference>
<accession>A0A6P4Y7E1</accession>
<name>A0A6P4Y7E1_BRABE</name>
<keyword evidence="6" id="KW-0325">Glycoprotein</keyword>
<feature type="transmembrane region" description="Helical" evidence="9">
    <location>
        <begin position="577"/>
        <end position="600"/>
    </location>
</feature>
<dbReference type="GO" id="GO:0005911">
    <property type="term" value="C:cell-cell junction"/>
    <property type="evidence" value="ECO:0007669"/>
    <property type="project" value="TreeGrafter"/>
</dbReference>
<feature type="compositionally biased region" description="Basic and acidic residues" evidence="8">
    <location>
        <begin position="689"/>
        <end position="707"/>
    </location>
</feature>
<dbReference type="SMART" id="SM00406">
    <property type="entry name" value="IGv"/>
    <property type="match status" value="1"/>
</dbReference>
<evidence type="ECO:0000313" key="12">
    <source>
        <dbReference type="RefSeq" id="XP_019624965.1"/>
    </source>
</evidence>
<dbReference type="PANTHER" id="PTHR11640:SF164">
    <property type="entry name" value="MAM DOMAIN-CONTAINING GLYCOSYLPHOSPHATIDYLINOSITOL ANCHOR PROTEIN 1"/>
    <property type="match status" value="1"/>
</dbReference>
<evidence type="ECO:0000256" key="3">
    <source>
        <dbReference type="ARBA" id="ARBA00022989"/>
    </source>
</evidence>
<dbReference type="InterPro" id="IPR051275">
    <property type="entry name" value="Cell_adhesion_signaling"/>
</dbReference>
<feature type="domain" description="Ig-like" evidence="10">
    <location>
        <begin position="381"/>
        <end position="461"/>
    </location>
</feature>
<keyword evidence="7" id="KW-0393">Immunoglobulin domain</keyword>
<dbReference type="InterPro" id="IPR003599">
    <property type="entry name" value="Ig_sub"/>
</dbReference>
<feature type="domain" description="Ig-like" evidence="10">
    <location>
        <begin position="466"/>
        <end position="568"/>
    </location>
</feature>
<keyword evidence="11" id="KW-1185">Reference proteome</keyword>
<dbReference type="Pfam" id="PF13927">
    <property type="entry name" value="Ig_3"/>
    <property type="match status" value="3"/>
</dbReference>
<dbReference type="Proteomes" id="UP000515135">
    <property type="component" value="Unplaced"/>
</dbReference>
<reference evidence="12" key="1">
    <citation type="submission" date="2025-08" db="UniProtKB">
        <authorList>
            <consortium name="RefSeq"/>
        </authorList>
    </citation>
    <scope>IDENTIFICATION</scope>
    <source>
        <tissue evidence="12">Gonad</tissue>
    </source>
</reference>
<evidence type="ECO:0000256" key="8">
    <source>
        <dbReference type="SAM" id="MobiDB-lite"/>
    </source>
</evidence>
<dbReference type="GeneID" id="109470455"/>
<evidence type="ECO:0000256" key="1">
    <source>
        <dbReference type="ARBA" id="ARBA00004479"/>
    </source>
</evidence>
<dbReference type="InterPro" id="IPR003598">
    <property type="entry name" value="Ig_sub2"/>
</dbReference>
<dbReference type="SUPFAM" id="SSF48726">
    <property type="entry name" value="Immunoglobulin"/>
    <property type="match status" value="5"/>
</dbReference>
<protein>
    <submittedName>
        <fullName evidence="12">Hemicentin-2-like</fullName>
    </submittedName>
</protein>
<dbReference type="GO" id="GO:0098609">
    <property type="term" value="P:cell-cell adhesion"/>
    <property type="evidence" value="ECO:0007669"/>
    <property type="project" value="TreeGrafter"/>
</dbReference>
<evidence type="ECO:0000256" key="5">
    <source>
        <dbReference type="ARBA" id="ARBA00023157"/>
    </source>
</evidence>
<keyword evidence="5" id="KW-1015">Disulfide bond</keyword>
<dbReference type="InterPro" id="IPR013783">
    <property type="entry name" value="Ig-like_fold"/>
</dbReference>
<feature type="region of interest" description="Disordered" evidence="8">
    <location>
        <begin position="681"/>
        <end position="708"/>
    </location>
</feature>
<evidence type="ECO:0000256" key="4">
    <source>
        <dbReference type="ARBA" id="ARBA00023136"/>
    </source>
</evidence>
<dbReference type="Pfam" id="PF00047">
    <property type="entry name" value="ig"/>
    <property type="match status" value="1"/>
</dbReference>
<evidence type="ECO:0000256" key="2">
    <source>
        <dbReference type="ARBA" id="ARBA00022692"/>
    </source>
</evidence>
<gene>
    <name evidence="12" type="primary">LOC109470455</name>
</gene>
<dbReference type="OrthoDB" id="6413693at2759"/>
<dbReference type="GO" id="GO:0005886">
    <property type="term" value="C:plasma membrane"/>
    <property type="evidence" value="ECO:0007669"/>
    <property type="project" value="TreeGrafter"/>
</dbReference>
<evidence type="ECO:0000256" key="7">
    <source>
        <dbReference type="ARBA" id="ARBA00023319"/>
    </source>
</evidence>
<sequence>MESATGQRNKLAEAFPAVPCEEFNPHFNQSASREQPEVPRAAGVQAAVLQISLGFLNYRWRCAEGLYYQQHRRHVLRDVQLFSQVHAAVYTAYPVSTAVLKGDTVVLPCSFSGLSGSDVVVWEGPPNFRTIATGRTVFKSYNRHRIVGDVSRGEFNLEIRRVSLEDGGGYRCTASSADASDDAVLTVIEPMPAAPEVTGGEYPVTAGSELMLRCRSRGGHPVPTLSWYNGTHLQKSTNVKLDVDGGQVSANLAISRLEKWDNGVNMTCVADQGFPKLVQQRAASRTIRVNYPPSVLVPAPSVHVIEGASANLTCAVDSNPSAIVSWRRHGDPLPLKGLENGPSFLLSKVSRHDAGVYQCTADNSVSPPGYGTVTLDVLYPPWIDPAMDEKVTVLNAQDDFTLECLAEGKPKPTVKWRRKDTSLYWENPLRFHRVRYDVQGTYECIASSPGFEQVKRQTFIDVVGKPHIRGSASTTATVTRGGAIRLVCDVVADPLPNQIKWVLRNNQGIEEELSSVDEDVEIIETKSDQEMSSSITVRNVGSDREGTYLCKGTNMFGTAHREIQVDLTVASQQPMTIIVVSVLAVVVLVAMLTLSFIIAVRKGWICEQKFSDTAGTPMAPRPMPPAPKYAKKTRTGTNDSGVEDLMELQELDGTLKPRPPPRADKEWTSVGLSYPGLVHSSSLPPYSTVERDRPDGEDTRPSSRIIEEDWAVMEPPVPPPKDGARRLLRKDIARLDVVDERQPGSCEIF</sequence>
<dbReference type="InterPro" id="IPR013162">
    <property type="entry name" value="CD80_C2-set"/>
</dbReference>
<comment type="subcellular location">
    <subcellularLocation>
        <location evidence="1">Membrane</location>
        <topology evidence="1">Single-pass type I membrane protein</topology>
    </subcellularLocation>
</comment>
<dbReference type="GO" id="GO:0050839">
    <property type="term" value="F:cell adhesion molecule binding"/>
    <property type="evidence" value="ECO:0007669"/>
    <property type="project" value="TreeGrafter"/>
</dbReference>
<dbReference type="InterPro" id="IPR036179">
    <property type="entry name" value="Ig-like_dom_sf"/>
</dbReference>
<evidence type="ECO:0000259" key="10">
    <source>
        <dbReference type="PROSITE" id="PS50835"/>
    </source>
</evidence>
<feature type="domain" description="Ig-like" evidence="10">
    <location>
        <begin position="88"/>
        <end position="186"/>
    </location>
</feature>
<proteinExistence type="predicted"/>
<dbReference type="InterPro" id="IPR013106">
    <property type="entry name" value="Ig_V-set"/>
</dbReference>
<dbReference type="PANTHER" id="PTHR11640">
    <property type="entry name" value="NEPHRIN"/>
    <property type="match status" value="1"/>
</dbReference>
<dbReference type="Pfam" id="PF08205">
    <property type="entry name" value="C2-set_2"/>
    <property type="match status" value="1"/>
</dbReference>